<evidence type="ECO:0000313" key="1">
    <source>
        <dbReference type="EMBL" id="CAN0552391.1"/>
    </source>
</evidence>
<gene>
    <name evidence="1" type="ORF">MRATA1EN22A_LOCUS26390</name>
</gene>
<sequence>MGRGVVTRPRPQGVVRGKVNSWFGAAPRTCSLVTMNLSFDENSSSPNDSKQESKVRFAFSDHGPAAAIAGSIYVAQHPAGISRLRKRPGPSAYNSRQATLPGSSRPR</sequence>
<dbReference type="EMBL" id="OX596091">
    <property type="protein sequence ID" value="CAN0552391.1"/>
    <property type="molecule type" value="Genomic_DNA"/>
</dbReference>
<organism evidence="1 2">
    <name type="scientific">Rangifer tarandus platyrhynchus</name>
    <name type="common">Svalbard reindeer</name>
    <dbReference type="NCBI Taxonomy" id="3082113"/>
    <lineage>
        <taxon>Eukaryota</taxon>
        <taxon>Metazoa</taxon>
        <taxon>Chordata</taxon>
        <taxon>Craniata</taxon>
        <taxon>Vertebrata</taxon>
        <taxon>Euteleostomi</taxon>
        <taxon>Mammalia</taxon>
        <taxon>Eutheria</taxon>
        <taxon>Laurasiatheria</taxon>
        <taxon>Artiodactyla</taxon>
        <taxon>Ruminantia</taxon>
        <taxon>Pecora</taxon>
        <taxon>Cervidae</taxon>
        <taxon>Odocoileinae</taxon>
        <taxon>Rangifer</taxon>
    </lineage>
</organism>
<dbReference type="Proteomes" id="UP001162501">
    <property type="component" value="Chromosome 7"/>
</dbReference>
<reference evidence="1" key="1">
    <citation type="submission" date="2023-05" db="EMBL/GenBank/DDBJ databases">
        <authorList>
            <consortium name="ELIXIR-Norway"/>
        </authorList>
    </citation>
    <scope>NUCLEOTIDE SEQUENCE</scope>
</reference>
<proteinExistence type="predicted"/>
<evidence type="ECO:0000313" key="2">
    <source>
        <dbReference type="Proteomes" id="UP001162501"/>
    </source>
</evidence>
<protein>
    <submittedName>
        <fullName evidence="1">Uncharacterized protein</fullName>
    </submittedName>
</protein>
<reference evidence="1" key="2">
    <citation type="submission" date="2025-03" db="EMBL/GenBank/DDBJ databases">
        <authorList>
            <consortium name="ELIXIR-Norway"/>
            <consortium name="Elixir Norway"/>
        </authorList>
    </citation>
    <scope>NUCLEOTIDE SEQUENCE</scope>
</reference>
<name>A0AC60A491_RANTA</name>
<accession>A0AC60A491</accession>